<accession>A0AAE0KER3</accession>
<dbReference type="AlphaFoldDB" id="A0AAE0KER3"/>
<evidence type="ECO:0000256" key="1">
    <source>
        <dbReference type="SAM" id="MobiDB-lite"/>
    </source>
</evidence>
<evidence type="ECO:0000313" key="2">
    <source>
        <dbReference type="EMBL" id="KAK3375154.1"/>
    </source>
</evidence>
<dbReference type="EMBL" id="JAULSW010000007">
    <property type="protein sequence ID" value="KAK3375154.1"/>
    <property type="molecule type" value="Genomic_DNA"/>
</dbReference>
<dbReference type="Proteomes" id="UP001285441">
    <property type="component" value="Unassembled WGS sequence"/>
</dbReference>
<feature type="compositionally biased region" description="Low complexity" evidence="1">
    <location>
        <begin position="12"/>
        <end position="22"/>
    </location>
</feature>
<organism evidence="2 3">
    <name type="scientific">Podospora didyma</name>
    <dbReference type="NCBI Taxonomy" id="330526"/>
    <lineage>
        <taxon>Eukaryota</taxon>
        <taxon>Fungi</taxon>
        <taxon>Dikarya</taxon>
        <taxon>Ascomycota</taxon>
        <taxon>Pezizomycotina</taxon>
        <taxon>Sordariomycetes</taxon>
        <taxon>Sordariomycetidae</taxon>
        <taxon>Sordariales</taxon>
        <taxon>Podosporaceae</taxon>
        <taxon>Podospora</taxon>
    </lineage>
</organism>
<feature type="compositionally biased region" description="Polar residues" evidence="1">
    <location>
        <begin position="201"/>
        <end position="211"/>
    </location>
</feature>
<sequence length="388" mass="41555">MAKGKVAETQRSSTSTESASTSKPMATNLSRGDLQSFKPSGSVREEHGKLPASSSISSSQNRVQAHKGFYIITDEGKRETGAVSTPPQMHPALLNEKIPSQPERERPFERFQSTHPGPPGKGSPRGSRNDNPGDQATLPIVRRVEVLAHQESTGAPENVLQVDVEGGGHRIPRVRVSSPPAWLKYPSTKPGTIEGRLRQVGAQSSPSLSQRHQLEDTGRRSVGTRMQAHFTEEPESEPQSAIPSNTRMSQAKVVQSEMKITPSISMPGSPGFGGSILPGEMALARASEADIATQSTSWKKQHAADLAAAEIRRTVGILSPGTNDERDAAVTEVEAEDSGDRPLDDSSQFEEDDVGIQGLTIVLHLKGKDDLVISTDLTRDAGSSSHTS</sequence>
<name>A0AAE0KER3_9PEZI</name>
<comment type="caution">
    <text evidence="2">The sequence shown here is derived from an EMBL/GenBank/DDBJ whole genome shotgun (WGS) entry which is preliminary data.</text>
</comment>
<evidence type="ECO:0000313" key="3">
    <source>
        <dbReference type="Proteomes" id="UP001285441"/>
    </source>
</evidence>
<reference evidence="2" key="2">
    <citation type="submission" date="2023-06" db="EMBL/GenBank/DDBJ databases">
        <authorList>
            <consortium name="Lawrence Berkeley National Laboratory"/>
            <person name="Haridas S."/>
            <person name="Hensen N."/>
            <person name="Bonometti L."/>
            <person name="Westerberg I."/>
            <person name="Brannstrom I.O."/>
            <person name="Guillou S."/>
            <person name="Cros-Aarteil S."/>
            <person name="Calhoun S."/>
            <person name="Kuo A."/>
            <person name="Mondo S."/>
            <person name="Pangilinan J."/>
            <person name="Riley R."/>
            <person name="LaButti K."/>
            <person name="Andreopoulos B."/>
            <person name="Lipzen A."/>
            <person name="Chen C."/>
            <person name="Yanf M."/>
            <person name="Daum C."/>
            <person name="Ng V."/>
            <person name="Clum A."/>
            <person name="Steindorff A."/>
            <person name="Ohm R."/>
            <person name="Martin F."/>
            <person name="Silar P."/>
            <person name="Natvig D."/>
            <person name="Lalanne C."/>
            <person name="Gautier V."/>
            <person name="Ament-velasquez S.L."/>
            <person name="Kruys A."/>
            <person name="Hutchinson M.I."/>
            <person name="Powell A.J."/>
            <person name="Barry K."/>
            <person name="Miller A.N."/>
            <person name="Grigoriev I.V."/>
            <person name="Debuchy R."/>
            <person name="Gladieux P."/>
            <person name="Thoren M.H."/>
            <person name="Johannesson H."/>
        </authorList>
    </citation>
    <scope>NUCLEOTIDE SEQUENCE</scope>
    <source>
        <strain evidence="2">CBS 232.78</strain>
    </source>
</reference>
<feature type="region of interest" description="Disordered" evidence="1">
    <location>
        <begin position="200"/>
        <end position="222"/>
    </location>
</feature>
<protein>
    <submittedName>
        <fullName evidence="2">Uncharacterized protein</fullName>
    </submittedName>
</protein>
<reference evidence="2" key="1">
    <citation type="journal article" date="2023" name="Mol. Phylogenet. Evol.">
        <title>Genome-scale phylogeny and comparative genomics of the fungal order Sordariales.</title>
        <authorList>
            <person name="Hensen N."/>
            <person name="Bonometti L."/>
            <person name="Westerberg I."/>
            <person name="Brannstrom I.O."/>
            <person name="Guillou S."/>
            <person name="Cros-Aarteil S."/>
            <person name="Calhoun S."/>
            <person name="Haridas S."/>
            <person name="Kuo A."/>
            <person name="Mondo S."/>
            <person name="Pangilinan J."/>
            <person name="Riley R."/>
            <person name="LaButti K."/>
            <person name="Andreopoulos B."/>
            <person name="Lipzen A."/>
            <person name="Chen C."/>
            <person name="Yan M."/>
            <person name="Daum C."/>
            <person name="Ng V."/>
            <person name="Clum A."/>
            <person name="Steindorff A."/>
            <person name="Ohm R.A."/>
            <person name="Martin F."/>
            <person name="Silar P."/>
            <person name="Natvig D.O."/>
            <person name="Lalanne C."/>
            <person name="Gautier V."/>
            <person name="Ament-Velasquez S.L."/>
            <person name="Kruys A."/>
            <person name="Hutchinson M.I."/>
            <person name="Powell A.J."/>
            <person name="Barry K."/>
            <person name="Miller A.N."/>
            <person name="Grigoriev I.V."/>
            <person name="Debuchy R."/>
            <person name="Gladieux P."/>
            <person name="Hiltunen Thoren M."/>
            <person name="Johannesson H."/>
        </authorList>
    </citation>
    <scope>NUCLEOTIDE SEQUENCE</scope>
    <source>
        <strain evidence="2">CBS 232.78</strain>
    </source>
</reference>
<feature type="region of interest" description="Disordered" evidence="1">
    <location>
        <begin position="331"/>
        <end position="352"/>
    </location>
</feature>
<feature type="region of interest" description="Disordered" evidence="1">
    <location>
        <begin position="1"/>
        <end position="139"/>
    </location>
</feature>
<proteinExistence type="predicted"/>
<gene>
    <name evidence="2" type="ORF">B0H63DRAFT_482007</name>
</gene>
<keyword evidence="3" id="KW-1185">Reference proteome</keyword>